<dbReference type="InterPro" id="IPR011162">
    <property type="entry name" value="MHC_I/II-like_Ag-recog"/>
</dbReference>
<dbReference type="PRINTS" id="PR01638">
    <property type="entry name" value="MHCCLASSI"/>
</dbReference>
<feature type="domain" description="Ig-like" evidence="11">
    <location>
        <begin position="212"/>
        <end position="299"/>
    </location>
</feature>
<evidence type="ECO:0000256" key="2">
    <source>
        <dbReference type="ARBA" id="ARBA00022475"/>
    </source>
</evidence>
<dbReference type="InterPro" id="IPR007110">
    <property type="entry name" value="Ig-like_dom"/>
</dbReference>
<evidence type="ECO:0000256" key="9">
    <source>
        <dbReference type="SAM" id="Coils"/>
    </source>
</evidence>
<dbReference type="FunFam" id="3.30.500.10:FF:000003">
    <property type="entry name" value="IgG receptor FcRn large subunit p51"/>
    <property type="match status" value="1"/>
</dbReference>
<organism evidence="12 13">
    <name type="scientific">Peromyscus maniculatus bairdii</name>
    <name type="common">Prairie deer mouse</name>
    <dbReference type="NCBI Taxonomy" id="230844"/>
    <lineage>
        <taxon>Eukaryota</taxon>
        <taxon>Metazoa</taxon>
        <taxon>Chordata</taxon>
        <taxon>Craniata</taxon>
        <taxon>Vertebrata</taxon>
        <taxon>Euteleostomi</taxon>
        <taxon>Mammalia</taxon>
        <taxon>Eutheria</taxon>
        <taxon>Euarchontoglires</taxon>
        <taxon>Glires</taxon>
        <taxon>Rodentia</taxon>
        <taxon>Myomorpha</taxon>
        <taxon>Muroidea</taxon>
        <taxon>Cricetidae</taxon>
        <taxon>Neotominae</taxon>
        <taxon>Peromyscus</taxon>
    </lineage>
</organism>
<dbReference type="InterPro" id="IPR003597">
    <property type="entry name" value="Ig_C1-set"/>
</dbReference>
<keyword evidence="7" id="KW-0325">Glycoprotein</keyword>
<proteinExistence type="inferred from homology"/>
<dbReference type="Pfam" id="PF07654">
    <property type="entry name" value="C1-set"/>
    <property type="match status" value="1"/>
</dbReference>
<accession>A0A6I9M7A5</accession>
<dbReference type="RefSeq" id="XP_042128490.1">
    <property type="nucleotide sequence ID" value="XM_042272556.1"/>
</dbReference>
<dbReference type="PANTHER" id="PTHR16675:SF139">
    <property type="entry name" value="MHC CLASS I-LIKE PROTEIN MILL1"/>
    <property type="match status" value="1"/>
</dbReference>
<dbReference type="Ensembl" id="ENSPEMT00000011970.2">
    <property type="protein sequence ID" value="ENSPEMP00000007825.1"/>
    <property type="gene ID" value="ENSPEMG00000009668.2"/>
</dbReference>
<evidence type="ECO:0000313" key="13">
    <source>
        <dbReference type="Proteomes" id="UP000694547"/>
    </source>
</evidence>
<evidence type="ECO:0000256" key="5">
    <source>
        <dbReference type="ARBA" id="ARBA00023136"/>
    </source>
</evidence>
<dbReference type="InterPro" id="IPR037055">
    <property type="entry name" value="MHC_I-like_Ag-recog_sf"/>
</dbReference>
<keyword evidence="5" id="KW-0472">Membrane</keyword>
<keyword evidence="3" id="KW-0336">GPI-anchor</keyword>
<feature type="signal peptide" evidence="10">
    <location>
        <begin position="1"/>
        <end position="28"/>
    </location>
</feature>
<dbReference type="InterPro" id="IPR013783">
    <property type="entry name" value="Ig-like_fold"/>
</dbReference>
<reference evidence="12" key="2">
    <citation type="submission" date="2025-08" db="UniProtKB">
        <authorList>
            <consortium name="Ensembl"/>
        </authorList>
    </citation>
    <scope>IDENTIFICATION</scope>
</reference>
<reference evidence="12 13" key="1">
    <citation type="submission" date="2018-10" db="EMBL/GenBank/DDBJ databases">
        <title>Improved assembly of the deer mouse Peromyscus maniculatus genome.</title>
        <authorList>
            <person name="Lassance J.-M."/>
            <person name="Hoekstra H.E."/>
        </authorList>
    </citation>
    <scope>NUCLEOTIDE SEQUENCE [LARGE SCALE GENOMIC DNA]</scope>
</reference>
<comment type="subcellular location">
    <subcellularLocation>
        <location evidence="1">Cell membrane</location>
        <topology evidence="1">Lipid-anchor</topology>
        <topology evidence="1">GPI-anchor</topology>
    </subcellularLocation>
</comment>
<dbReference type="Proteomes" id="UP000694547">
    <property type="component" value="Chromosome 1"/>
</dbReference>
<gene>
    <name evidence="12" type="primary">LOC102911987</name>
</gene>
<evidence type="ECO:0000256" key="7">
    <source>
        <dbReference type="ARBA" id="ARBA00023180"/>
    </source>
</evidence>
<dbReference type="InterPro" id="IPR001039">
    <property type="entry name" value="MHC_I_a_a1/a2"/>
</dbReference>
<dbReference type="Gene3D" id="3.30.500.10">
    <property type="entry name" value="MHC class I-like antigen recognition-like"/>
    <property type="match status" value="1"/>
</dbReference>
<dbReference type="InterPro" id="IPR036179">
    <property type="entry name" value="Ig-like_dom_sf"/>
</dbReference>
<comment type="similarity">
    <text evidence="8">Belongs to the MHC class I family.</text>
</comment>
<dbReference type="Pfam" id="PF00129">
    <property type="entry name" value="MHC_I"/>
    <property type="match status" value="1"/>
</dbReference>
<dbReference type="AlphaFoldDB" id="A0A6I9M7A5"/>
<dbReference type="GeneTree" id="ENSGT01150000286995"/>
<protein>
    <submittedName>
        <fullName evidence="12">Hereditary hemochromatosis protein-like</fullName>
    </submittedName>
</protein>
<dbReference type="OrthoDB" id="9449998at2759"/>
<sequence>MKASSVKPRECRLTVFLLLLMNSRLCCPQETHTLRYDFTVRFPEDSWEPLSPILVYADDELFLRYKGDSRRAEAVGPKIKGHTGAENWARKTEDLQRKEEQLRRMLAAATKQLGQETGLHTLQETLGCELQGNQSTGGFWRLGYDGQDSLTFDQKTLTWTMTVPSTQQTKVFWKTHAPRADEFKTFLEDICPAQLQGYLAFLKNFPPDTGLPEVKVTNRTYPVGRITLTCWAFNLYSREATLAWLQDGKQAQQRTFGPGTVLPSGDGTYQTWVSIWVLPGQEPEFTCRLRHQTHDIKVPAAPGHAAEYIHDAAISQAASAVSALPIVLVVVLARAN</sequence>
<evidence type="ECO:0000256" key="1">
    <source>
        <dbReference type="ARBA" id="ARBA00004609"/>
    </source>
</evidence>
<dbReference type="PANTHER" id="PTHR16675">
    <property type="entry name" value="MHC CLASS I-RELATED"/>
    <property type="match status" value="1"/>
</dbReference>
<dbReference type="SUPFAM" id="SSF54452">
    <property type="entry name" value="MHC antigen-recognition domain"/>
    <property type="match status" value="1"/>
</dbReference>
<keyword evidence="3" id="KW-0449">Lipoprotein</keyword>
<dbReference type="SMART" id="SM00407">
    <property type="entry name" value="IGc1"/>
    <property type="match status" value="1"/>
</dbReference>
<dbReference type="GO" id="GO:0005615">
    <property type="term" value="C:extracellular space"/>
    <property type="evidence" value="ECO:0007669"/>
    <property type="project" value="TreeGrafter"/>
</dbReference>
<keyword evidence="6" id="KW-1015">Disulfide bond</keyword>
<dbReference type="InterPro" id="IPR011161">
    <property type="entry name" value="MHC_I-like_Ag-recog"/>
</dbReference>
<evidence type="ECO:0000313" key="12">
    <source>
        <dbReference type="Ensembl" id="ENSPEMP00000007825.1"/>
    </source>
</evidence>
<evidence type="ECO:0000256" key="3">
    <source>
        <dbReference type="ARBA" id="ARBA00022622"/>
    </source>
</evidence>
<evidence type="ECO:0000259" key="11">
    <source>
        <dbReference type="PROSITE" id="PS50835"/>
    </source>
</evidence>
<dbReference type="FunFam" id="2.60.40.10:FF:000204">
    <property type="entry name" value="Major histocompatibility complex, class I-related protein"/>
    <property type="match status" value="1"/>
</dbReference>
<dbReference type="GO" id="GO:0006955">
    <property type="term" value="P:immune response"/>
    <property type="evidence" value="ECO:0007669"/>
    <property type="project" value="TreeGrafter"/>
</dbReference>
<dbReference type="Gene3D" id="2.60.40.10">
    <property type="entry name" value="Immunoglobulins"/>
    <property type="match status" value="1"/>
</dbReference>
<dbReference type="PROSITE" id="PS50835">
    <property type="entry name" value="IG_LIKE"/>
    <property type="match status" value="1"/>
</dbReference>
<keyword evidence="2" id="KW-1003">Cell membrane</keyword>
<name>A0A6I9M7A5_PERMB</name>
<feature type="coiled-coil region" evidence="9">
    <location>
        <begin position="85"/>
        <end position="112"/>
    </location>
</feature>
<dbReference type="InterPro" id="IPR050208">
    <property type="entry name" value="MHC_class-I_related"/>
</dbReference>
<keyword evidence="13" id="KW-1185">Reference proteome</keyword>
<feature type="chain" id="PRO_5044635819" evidence="10">
    <location>
        <begin position="29"/>
        <end position="336"/>
    </location>
</feature>
<evidence type="ECO:0000256" key="8">
    <source>
        <dbReference type="RuleBase" id="RU004439"/>
    </source>
</evidence>
<keyword evidence="4 10" id="KW-0732">Signal</keyword>
<reference evidence="12" key="3">
    <citation type="submission" date="2025-09" db="UniProtKB">
        <authorList>
            <consortium name="Ensembl"/>
        </authorList>
    </citation>
    <scope>IDENTIFICATION</scope>
</reference>
<evidence type="ECO:0000256" key="4">
    <source>
        <dbReference type="ARBA" id="ARBA00022729"/>
    </source>
</evidence>
<dbReference type="SUPFAM" id="SSF48726">
    <property type="entry name" value="Immunoglobulin"/>
    <property type="match status" value="1"/>
</dbReference>
<evidence type="ECO:0000256" key="10">
    <source>
        <dbReference type="SAM" id="SignalP"/>
    </source>
</evidence>
<keyword evidence="9" id="KW-0175">Coiled coil</keyword>
<evidence type="ECO:0000256" key="6">
    <source>
        <dbReference type="ARBA" id="ARBA00023157"/>
    </source>
</evidence>
<dbReference type="GO" id="GO:0009897">
    <property type="term" value="C:external side of plasma membrane"/>
    <property type="evidence" value="ECO:0007669"/>
    <property type="project" value="TreeGrafter"/>
</dbReference>